<protein>
    <submittedName>
        <fullName evidence="1">Uncharacterized protein</fullName>
    </submittedName>
</protein>
<comment type="caution">
    <text evidence="1">The sequence shown here is derived from an EMBL/GenBank/DDBJ whole genome shotgun (WGS) entry which is preliminary data.</text>
</comment>
<dbReference type="Proteomes" id="UP000623467">
    <property type="component" value="Unassembled WGS sequence"/>
</dbReference>
<organism evidence="1 2">
    <name type="scientific">Mycena sanguinolenta</name>
    <dbReference type="NCBI Taxonomy" id="230812"/>
    <lineage>
        <taxon>Eukaryota</taxon>
        <taxon>Fungi</taxon>
        <taxon>Dikarya</taxon>
        <taxon>Basidiomycota</taxon>
        <taxon>Agaricomycotina</taxon>
        <taxon>Agaricomycetes</taxon>
        <taxon>Agaricomycetidae</taxon>
        <taxon>Agaricales</taxon>
        <taxon>Marasmiineae</taxon>
        <taxon>Mycenaceae</taxon>
        <taxon>Mycena</taxon>
    </lineage>
</organism>
<accession>A0A8H7DMV4</accession>
<dbReference type="AlphaFoldDB" id="A0A8H7DMV4"/>
<gene>
    <name evidence="1" type="ORF">MSAN_00117000</name>
</gene>
<evidence type="ECO:0000313" key="2">
    <source>
        <dbReference type="Proteomes" id="UP000623467"/>
    </source>
</evidence>
<dbReference type="EMBL" id="JACAZH010000001">
    <property type="protein sequence ID" value="KAF7376991.1"/>
    <property type="molecule type" value="Genomic_DNA"/>
</dbReference>
<dbReference type="OrthoDB" id="2879253at2759"/>
<reference evidence="1" key="1">
    <citation type="submission" date="2020-05" db="EMBL/GenBank/DDBJ databases">
        <title>Mycena genomes resolve the evolution of fungal bioluminescence.</title>
        <authorList>
            <person name="Tsai I.J."/>
        </authorList>
    </citation>
    <scope>NUCLEOTIDE SEQUENCE</scope>
    <source>
        <strain evidence="1">160909Yilan</strain>
    </source>
</reference>
<name>A0A8H7DMV4_9AGAR</name>
<keyword evidence="2" id="KW-1185">Reference proteome</keyword>
<proteinExistence type="predicted"/>
<sequence>MVNFLHNITALAGAATVCTIFDYKNSVLSIAGNVGSDNVAIGAGPLAAGALNQEWFIIPQATAGTFTLQSVSHPTVFVSYAAAAVKVAGHSQAVVSDAFPTVFKMATVAGGPAVNLIDTSTNEALTSWAVADPAWTAPGTPLTMEALNKPESFMQSFTIALSD</sequence>
<evidence type="ECO:0000313" key="1">
    <source>
        <dbReference type="EMBL" id="KAF7376991.1"/>
    </source>
</evidence>
<dbReference type="Gene3D" id="2.80.10.50">
    <property type="match status" value="1"/>
</dbReference>